<proteinExistence type="predicted"/>
<gene>
    <name evidence="2" type="ORF">KL86APRO_11788</name>
</gene>
<evidence type="ECO:0000313" key="2">
    <source>
        <dbReference type="EMBL" id="SBW03942.1"/>
    </source>
</evidence>
<evidence type="ECO:0000259" key="1">
    <source>
        <dbReference type="Pfam" id="PF13472"/>
    </source>
</evidence>
<feature type="domain" description="SGNH hydrolase-type esterase" evidence="1">
    <location>
        <begin position="8"/>
        <end position="177"/>
    </location>
</feature>
<organism evidence="2">
    <name type="scientific">uncultured Alphaproteobacteria bacterium</name>
    <dbReference type="NCBI Taxonomy" id="91750"/>
    <lineage>
        <taxon>Bacteria</taxon>
        <taxon>Pseudomonadati</taxon>
        <taxon>Pseudomonadota</taxon>
        <taxon>Alphaproteobacteria</taxon>
        <taxon>environmental samples</taxon>
    </lineage>
</organism>
<dbReference type="InterPro" id="IPR036514">
    <property type="entry name" value="SGNH_hydro_sf"/>
</dbReference>
<dbReference type="AlphaFoldDB" id="A0A212JX62"/>
<dbReference type="Gene3D" id="3.40.50.1110">
    <property type="entry name" value="SGNH hydrolase"/>
    <property type="match status" value="1"/>
</dbReference>
<reference evidence="2" key="1">
    <citation type="submission" date="2016-04" db="EMBL/GenBank/DDBJ databases">
        <authorList>
            <person name="Evans L.H."/>
            <person name="Alamgir A."/>
            <person name="Owens N."/>
            <person name="Weber N.D."/>
            <person name="Virtaneva K."/>
            <person name="Barbian K."/>
            <person name="Babar A."/>
            <person name="Rosenke K."/>
        </authorList>
    </citation>
    <scope>NUCLEOTIDE SEQUENCE</scope>
    <source>
        <strain evidence="2">86</strain>
    </source>
</reference>
<name>A0A212JX62_9PROT</name>
<accession>A0A212JX62</accession>
<dbReference type="EMBL" id="FLUO01000001">
    <property type="protein sequence ID" value="SBW03942.1"/>
    <property type="molecule type" value="Genomic_DNA"/>
</dbReference>
<dbReference type="Pfam" id="PF13472">
    <property type="entry name" value="Lipase_GDSL_2"/>
    <property type="match status" value="1"/>
</dbReference>
<dbReference type="SUPFAM" id="SSF52266">
    <property type="entry name" value="SGNH hydrolase"/>
    <property type="match status" value="1"/>
</dbReference>
<sequence>MAKRSVCFVGDELMLGLRDPEGFGWPQRLTRAERDHGHAIVNYVLGVEGDTTRDVARRWRAEAEVRLTGLPAAAVVFCFGVNDQAGDAGGVRVPLPESLYAAEAIVSEAASWRAAFWIGPPPVLASGLVQSGRQGQAMIYDPVRVRGLSQGFAAAAARCGVPYLDLCGALGERYARALAQGNGVVPAADGQAAIAAAVEAWKPWRDWLDHNTAPNLYFA</sequence>
<dbReference type="GO" id="GO:0016788">
    <property type="term" value="F:hydrolase activity, acting on ester bonds"/>
    <property type="evidence" value="ECO:0007669"/>
    <property type="project" value="UniProtKB-ARBA"/>
</dbReference>
<protein>
    <recommendedName>
        <fullName evidence="1">SGNH hydrolase-type esterase domain-containing protein</fullName>
    </recommendedName>
</protein>
<dbReference type="InterPro" id="IPR013830">
    <property type="entry name" value="SGNH_hydro"/>
</dbReference>